<name>A0A839ECG4_9MICO</name>
<dbReference type="AlphaFoldDB" id="A0A839ECG4"/>
<comment type="caution">
    <text evidence="2">The sequence shown here is derived from an EMBL/GenBank/DDBJ whole genome shotgun (WGS) entry which is preliminary data.</text>
</comment>
<keyword evidence="1" id="KW-0812">Transmembrane</keyword>
<sequence length="133" mass="14063">MTDPLDAIAIVAEAVSWLLLPSGIVLLIIGLSRRAWSSRYRSAKAVITNVDERDAKLRWFGDGGDVHETVSPLTGPIPAVGDARTVWVHPSRPENARLDSPAHDGRALLALGGILTAVGVIAVVLSFVLPLVG</sequence>
<evidence type="ECO:0000313" key="2">
    <source>
        <dbReference type="EMBL" id="MBA8847934.1"/>
    </source>
</evidence>
<reference evidence="2 3" key="1">
    <citation type="submission" date="2020-07" db="EMBL/GenBank/DDBJ databases">
        <title>Sequencing the genomes of 1000 actinobacteria strains.</title>
        <authorList>
            <person name="Klenk H.-P."/>
        </authorList>
    </citation>
    <scope>NUCLEOTIDE SEQUENCE [LARGE SCALE GENOMIC DNA]</scope>
    <source>
        <strain evidence="2 3">DSM 19663</strain>
    </source>
</reference>
<gene>
    <name evidence="2" type="ORF">FHX53_001526</name>
</gene>
<keyword evidence="1" id="KW-1133">Transmembrane helix</keyword>
<dbReference type="Proteomes" id="UP000585905">
    <property type="component" value="Unassembled WGS sequence"/>
</dbReference>
<dbReference type="RefSeq" id="WP_182490749.1">
    <property type="nucleotide sequence ID" value="NZ_BAAAOV010000001.1"/>
</dbReference>
<proteinExistence type="predicted"/>
<keyword evidence="1" id="KW-0472">Membrane</keyword>
<protein>
    <recommendedName>
        <fullName evidence="4">Sortase</fullName>
    </recommendedName>
</protein>
<evidence type="ECO:0000256" key="1">
    <source>
        <dbReference type="SAM" id="Phobius"/>
    </source>
</evidence>
<keyword evidence="3" id="KW-1185">Reference proteome</keyword>
<organism evidence="2 3">
    <name type="scientific">Microcella alkalica</name>
    <dbReference type="NCBI Taxonomy" id="355930"/>
    <lineage>
        <taxon>Bacteria</taxon>
        <taxon>Bacillati</taxon>
        <taxon>Actinomycetota</taxon>
        <taxon>Actinomycetes</taxon>
        <taxon>Micrococcales</taxon>
        <taxon>Microbacteriaceae</taxon>
        <taxon>Microcella</taxon>
    </lineage>
</organism>
<feature type="transmembrane region" description="Helical" evidence="1">
    <location>
        <begin position="6"/>
        <end position="31"/>
    </location>
</feature>
<evidence type="ECO:0000313" key="3">
    <source>
        <dbReference type="Proteomes" id="UP000585905"/>
    </source>
</evidence>
<accession>A0A839ECG4</accession>
<feature type="transmembrane region" description="Helical" evidence="1">
    <location>
        <begin position="107"/>
        <end position="132"/>
    </location>
</feature>
<evidence type="ECO:0008006" key="4">
    <source>
        <dbReference type="Google" id="ProtNLM"/>
    </source>
</evidence>
<dbReference type="EMBL" id="JACGWX010000003">
    <property type="protein sequence ID" value="MBA8847934.1"/>
    <property type="molecule type" value="Genomic_DNA"/>
</dbReference>